<proteinExistence type="predicted"/>
<evidence type="ECO:0000313" key="2">
    <source>
        <dbReference type="Proteomes" id="UP000004208"/>
    </source>
</evidence>
<gene>
    <name evidence="1" type="ORF">HMPREF0291_12053</name>
</gene>
<dbReference type="HOGENOM" id="CLU_1132106_0_0_11"/>
<dbReference type="Proteomes" id="UP000004208">
    <property type="component" value="Unassembled WGS sequence"/>
</dbReference>
<dbReference type="RefSeq" id="WP_005291192.1">
    <property type="nucleotide sequence ID" value="NZ_CM000961.1"/>
</dbReference>
<accession>D7WE41</accession>
<dbReference type="OrthoDB" id="4411371at2"/>
<dbReference type="EMBL" id="ACLJ02000003">
    <property type="protein sequence ID" value="EFK54395.1"/>
    <property type="molecule type" value="Genomic_DNA"/>
</dbReference>
<name>D7WE41_9CORY</name>
<keyword evidence="2" id="KW-1185">Reference proteome</keyword>
<dbReference type="AlphaFoldDB" id="D7WE41"/>
<organism evidence="1 2">
    <name type="scientific">Corynebacterium genitalium ATCC 33030</name>
    <dbReference type="NCBI Taxonomy" id="585529"/>
    <lineage>
        <taxon>Bacteria</taxon>
        <taxon>Bacillati</taxon>
        <taxon>Actinomycetota</taxon>
        <taxon>Actinomycetes</taxon>
        <taxon>Mycobacteriales</taxon>
        <taxon>Corynebacteriaceae</taxon>
        <taxon>Corynebacterium</taxon>
    </lineage>
</organism>
<dbReference type="STRING" id="585529.HMPREF0291_12053"/>
<evidence type="ECO:0000313" key="1">
    <source>
        <dbReference type="EMBL" id="EFK54395.1"/>
    </source>
</evidence>
<reference evidence="1" key="1">
    <citation type="submission" date="2010-06" db="EMBL/GenBank/DDBJ databases">
        <authorList>
            <person name="Muzny D."/>
            <person name="Qin X."/>
            <person name="Buhay C."/>
            <person name="Dugan-Rocha S."/>
            <person name="Ding Y."/>
            <person name="Chen G."/>
            <person name="Hawes A."/>
            <person name="Holder M."/>
            <person name="Jhangiani S."/>
            <person name="Johnson A."/>
            <person name="Khan Z."/>
            <person name="Li Z."/>
            <person name="Liu W."/>
            <person name="Liu X."/>
            <person name="Perez L."/>
            <person name="Shen H."/>
            <person name="Wang Q."/>
            <person name="Watt J."/>
            <person name="Xi L."/>
            <person name="Xin Y."/>
            <person name="Zhou J."/>
            <person name="Deng J."/>
            <person name="Jiang H."/>
            <person name="Liu Y."/>
            <person name="Qu J."/>
            <person name="Song X.-Z."/>
            <person name="Zhang L."/>
            <person name="Villasana D."/>
            <person name="Johnson A."/>
            <person name="Liu J."/>
            <person name="Liyanage D."/>
            <person name="Lorensuhewa L."/>
            <person name="Robinson T."/>
            <person name="Song A."/>
            <person name="Song B.-B."/>
            <person name="Dinh H."/>
            <person name="Thornton R."/>
            <person name="Coyle M."/>
            <person name="Francisco L."/>
            <person name="Jackson L."/>
            <person name="Javaid M."/>
            <person name="Korchina V."/>
            <person name="Kovar C."/>
            <person name="Mata R."/>
            <person name="Mathew T."/>
            <person name="Ngo R."/>
            <person name="Nguyen L."/>
            <person name="Nguyen N."/>
            <person name="Okwuonu G."/>
            <person name="Ongeri F."/>
            <person name="Pham C."/>
            <person name="Simmons D."/>
            <person name="Wilczek-Boney K."/>
            <person name="Hale W."/>
            <person name="Jakkamsetti A."/>
            <person name="Pham P."/>
            <person name="Ruth R."/>
            <person name="San Lucas F."/>
            <person name="Warren J."/>
            <person name="Zhang J."/>
            <person name="Zhao Z."/>
            <person name="Zhou C."/>
            <person name="Zhu D."/>
            <person name="Lee S."/>
            <person name="Bess C."/>
            <person name="Blankenburg K."/>
            <person name="Forbes L."/>
            <person name="Fu Q."/>
            <person name="Gubbala S."/>
            <person name="Hirani K."/>
            <person name="Jayaseelan J.C."/>
            <person name="Lara F."/>
            <person name="Munidasa M."/>
            <person name="Palculict T."/>
            <person name="Patil S."/>
            <person name="Pu L.-L."/>
            <person name="Saada N."/>
            <person name="Tang L."/>
            <person name="Weissenberger G."/>
            <person name="Zhu Y."/>
            <person name="Hemphill L."/>
            <person name="Shang Y."/>
            <person name="Youmans B."/>
            <person name="Ayvaz T."/>
            <person name="Ross M."/>
            <person name="Santibanez J."/>
            <person name="Aqrawi P."/>
            <person name="Gross S."/>
            <person name="Joshi V."/>
            <person name="Fowler G."/>
            <person name="Nazareth L."/>
            <person name="Reid J."/>
            <person name="Worley K."/>
            <person name="Petrosino J."/>
            <person name="Highlander S."/>
            <person name="Gibbs R."/>
        </authorList>
    </citation>
    <scope>NUCLEOTIDE SEQUENCE [LARGE SCALE GENOMIC DNA]</scope>
    <source>
        <strain evidence="1">ATCC 33030</strain>
    </source>
</reference>
<comment type="caution">
    <text evidence="1">The sequence shown here is derived from an EMBL/GenBank/DDBJ whole genome shotgun (WGS) entry which is preliminary data.</text>
</comment>
<protein>
    <submittedName>
        <fullName evidence="1">Uncharacterized protein</fullName>
    </submittedName>
</protein>
<sequence length="245" mass="27021">MTPHYWKKDSAIIGGDVYAAGEERIARDDAFYHRAMAGIPETDWLIPQLRSPLSFGAAEQWARAKADIVPLPPGTKKKQVTAAMRSARQIARISSHTAILAAAEGEDEDARLAIVDDLVSDLVFAENHRRFSYKPNLDIEMSIHRLTDQARALKGDLRSPHFFEDFLLVVGEYAMVVVAARPWAFVNIRRDIDFVPPRFGDELFVFGAGYNGFIPWQYATAVEEHLDRSSADGGSDSGGDGGGGD</sequence>